<dbReference type="Pfam" id="PF03884">
    <property type="entry name" value="YacG"/>
    <property type="match status" value="1"/>
</dbReference>
<organism evidence="3 4">
    <name type="scientific">Geobacter soli</name>
    <dbReference type="NCBI Taxonomy" id="1510391"/>
    <lineage>
        <taxon>Bacteria</taxon>
        <taxon>Pseudomonadati</taxon>
        <taxon>Thermodesulfobacteriota</taxon>
        <taxon>Desulfuromonadia</taxon>
        <taxon>Geobacterales</taxon>
        <taxon>Geobacteraceae</taxon>
        <taxon>Geobacter</taxon>
    </lineage>
</organism>
<dbReference type="PANTHER" id="PTHR36150">
    <property type="entry name" value="DNA GYRASE INHIBITOR YACG"/>
    <property type="match status" value="1"/>
</dbReference>
<evidence type="ECO:0000256" key="2">
    <source>
        <dbReference type="ARBA" id="ARBA00022833"/>
    </source>
</evidence>
<dbReference type="Gene3D" id="3.30.50.10">
    <property type="entry name" value="Erythroid Transcription Factor GATA-1, subunit A"/>
    <property type="match status" value="1"/>
</dbReference>
<dbReference type="AlphaFoldDB" id="A0A0C1QX36"/>
<keyword evidence="1" id="KW-0479">Metal-binding</keyword>
<dbReference type="EMBL" id="JXBL01000001">
    <property type="protein sequence ID" value="KIE42746.1"/>
    <property type="molecule type" value="Genomic_DNA"/>
</dbReference>
<evidence type="ECO:0000313" key="3">
    <source>
        <dbReference type="EMBL" id="KIE42746.1"/>
    </source>
</evidence>
<dbReference type="Proteomes" id="UP000031433">
    <property type="component" value="Unassembled WGS sequence"/>
</dbReference>
<dbReference type="InterPro" id="IPR013088">
    <property type="entry name" value="Znf_NHR/GATA"/>
</dbReference>
<dbReference type="PANTHER" id="PTHR36150:SF1">
    <property type="entry name" value="DNA GYRASE INHIBITOR YACG"/>
    <property type="match status" value="1"/>
</dbReference>
<dbReference type="GO" id="GO:0008270">
    <property type="term" value="F:zinc ion binding"/>
    <property type="evidence" value="ECO:0007669"/>
    <property type="project" value="InterPro"/>
</dbReference>
<reference evidence="3 4" key="1">
    <citation type="submission" date="2015-01" db="EMBL/GenBank/DDBJ databases">
        <title>Genome sequence of the anaerobic bacterium Geobacter soli GSS01, a dissimilatory Fe(III) reducer from soil.</title>
        <authorList>
            <person name="Yang G."/>
            <person name="Zhou S."/>
        </authorList>
    </citation>
    <scope>NUCLEOTIDE SEQUENCE [LARGE SCALE GENOMIC DNA]</scope>
    <source>
        <strain evidence="3 4">GSS01</strain>
    </source>
</reference>
<evidence type="ECO:0000313" key="4">
    <source>
        <dbReference type="Proteomes" id="UP000031433"/>
    </source>
</evidence>
<protein>
    <submittedName>
        <fullName evidence="3">DNA gyrase inhibitor</fullName>
    </submittedName>
</protein>
<evidence type="ECO:0000256" key="1">
    <source>
        <dbReference type="ARBA" id="ARBA00022723"/>
    </source>
</evidence>
<dbReference type="GO" id="GO:0006355">
    <property type="term" value="P:regulation of DNA-templated transcription"/>
    <property type="evidence" value="ECO:0007669"/>
    <property type="project" value="InterPro"/>
</dbReference>
<name>A0A0C1QX36_9BACT</name>
<dbReference type="InterPro" id="IPR005584">
    <property type="entry name" value="DNA_gyrase_inhibitor_YacG"/>
</dbReference>
<proteinExistence type="inferred from homology"/>
<gene>
    <name evidence="3" type="ORF">SE37_08920</name>
</gene>
<dbReference type="RefSeq" id="WP_039645591.1">
    <property type="nucleotide sequence ID" value="NZ_JXBL01000001.1"/>
</dbReference>
<dbReference type="SUPFAM" id="SSF57716">
    <property type="entry name" value="Glucocorticoid receptor-like (DNA-binding domain)"/>
    <property type="match status" value="1"/>
</dbReference>
<dbReference type="HAMAP" id="MF_00649">
    <property type="entry name" value="DNA_gyrase_inhibitor_YacG"/>
    <property type="match status" value="1"/>
</dbReference>
<comment type="caution">
    <text evidence="3">The sequence shown here is derived from an EMBL/GenBank/DDBJ whole genome shotgun (WGS) entry which is preliminary data.</text>
</comment>
<accession>A0A0C1QX36</accession>
<sequence length="59" mass="6767">MITTLKCPRCRTETVWEGNPHRPFCSARCKTVDLAAWADEEYRIAGPETPADNDENDRE</sequence>
<keyword evidence="4" id="KW-1185">Reference proteome</keyword>
<keyword evidence="2" id="KW-0862">Zinc</keyword>